<dbReference type="AlphaFoldDB" id="A0A1F5YIS3"/>
<accession>A0A1F5YIS3</accession>
<dbReference type="Proteomes" id="UP000178230">
    <property type="component" value="Unassembled WGS sequence"/>
</dbReference>
<dbReference type="PANTHER" id="PTHR33221:SF5">
    <property type="entry name" value="HTH-TYPE TRANSCRIPTIONAL REGULATOR ISCR"/>
    <property type="match status" value="1"/>
</dbReference>
<reference evidence="2 3" key="1">
    <citation type="journal article" date="2016" name="Nat. Commun.">
        <title>Thousands of microbial genomes shed light on interconnected biogeochemical processes in an aquifer system.</title>
        <authorList>
            <person name="Anantharaman K."/>
            <person name="Brown C.T."/>
            <person name="Hug L.A."/>
            <person name="Sharon I."/>
            <person name="Castelle C.J."/>
            <person name="Probst A.J."/>
            <person name="Thomas B.C."/>
            <person name="Singh A."/>
            <person name="Wilkins M.J."/>
            <person name="Karaoz U."/>
            <person name="Brodie E.L."/>
            <person name="Williams K.H."/>
            <person name="Hubbard S.S."/>
            <person name="Banfield J.F."/>
        </authorList>
    </citation>
    <scope>NUCLEOTIDE SEQUENCE [LARGE SCALE GENOMIC DNA]</scope>
</reference>
<dbReference type="InterPro" id="IPR036390">
    <property type="entry name" value="WH_DNA-bd_sf"/>
</dbReference>
<dbReference type="Pfam" id="PF02082">
    <property type="entry name" value="Rrf2"/>
    <property type="match status" value="1"/>
</dbReference>
<dbReference type="Gene3D" id="1.10.10.10">
    <property type="entry name" value="Winged helix-like DNA-binding domain superfamily/Winged helix DNA-binding domain"/>
    <property type="match status" value="1"/>
</dbReference>
<dbReference type="SUPFAM" id="SSF46785">
    <property type="entry name" value="Winged helix' DNA-binding domain"/>
    <property type="match status" value="1"/>
</dbReference>
<proteinExistence type="predicted"/>
<keyword evidence="1" id="KW-0238">DNA-binding</keyword>
<dbReference type="InterPro" id="IPR036388">
    <property type="entry name" value="WH-like_DNA-bd_sf"/>
</dbReference>
<organism evidence="2 3">
    <name type="scientific">Candidatus Gottesmanbacteria bacterium RBG_13_37_7</name>
    <dbReference type="NCBI Taxonomy" id="1798369"/>
    <lineage>
        <taxon>Bacteria</taxon>
        <taxon>Candidatus Gottesmaniibacteriota</taxon>
    </lineage>
</organism>
<gene>
    <name evidence="2" type="ORF">A2Y99_01400</name>
</gene>
<comment type="caution">
    <text evidence="2">The sequence shown here is derived from an EMBL/GenBank/DDBJ whole genome shotgun (WGS) entry which is preliminary data.</text>
</comment>
<dbReference type="EMBL" id="MFIY01000026">
    <property type="protein sequence ID" value="OGG00070.1"/>
    <property type="molecule type" value="Genomic_DNA"/>
</dbReference>
<sequence>MKISTRTRYGIRTMLEIATGKPNAGIFQKDIARNQAISNKYLDHIIHALKASQLICNVKGKKSGYMLTRKPSEISLYDIHNAFEPGICIIECLSGNYECKRQTDCLAIGFWKNLNGLIVDYFKSVTIDDLIKKKIKTIKNVF</sequence>
<dbReference type="GO" id="GO:0003677">
    <property type="term" value="F:DNA binding"/>
    <property type="evidence" value="ECO:0007669"/>
    <property type="project" value="UniProtKB-KW"/>
</dbReference>
<dbReference type="InterPro" id="IPR000944">
    <property type="entry name" value="Tscrpt_reg_Rrf2"/>
</dbReference>
<dbReference type="GO" id="GO:0005829">
    <property type="term" value="C:cytosol"/>
    <property type="evidence" value="ECO:0007669"/>
    <property type="project" value="TreeGrafter"/>
</dbReference>
<dbReference type="NCBIfam" id="TIGR00738">
    <property type="entry name" value="rrf2_super"/>
    <property type="match status" value="1"/>
</dbReference>
<evidence type="ECO:0000256" key="1">
    <source>
        <dbReference type="ARBA" id="ARBA00023125"/>
    </source>
</evidence>
<protein>
    <submittedName>
        <fullName evidence="2">Rrf2 family transcriptional regulator</fullName>
    </submittedName>
</protein>
<name>A0A1F5YIS3_9BACT</name>
<dbReference type="PANTHER" id="PTHR33221">
    <property type="entry name" value="WINGED HELIX-TURN-HELIX TRANSCRIPTIONAL REGULATOR, RRF2 FAMILY"/>
    <property type="match status" value="1"/>
</dbReference>
<evidence type="ECO:0000313" key="2">
    <source>
        <dbReference type="EMBL" id="OGG00070.1"/>
    </source>
</evidence>
<dbReference type="GO" id="GO:0003700">
    <property type="term" value="F:DNA-binding transcription factor activity"/>
    <property type="evidence" value="ECO:0007669"/>
    <property type="project" value="TreeGrafter"/>
</dbReference>
<evidence type="ECO:0000313" key="3">
    <source>
        <dbReference type="Proteomes" id="UP000178230"/>
    </source>
</evidence>
<dbReference type="PROSITE" id="PS51197">
    <property type="entry name" value="HTH_RRF2_2"/>
    <property type="match status" value="1"/>
</dbReference>